<comment type="caution">
    <text evidence="1">The sequence shown here is derived from an EMBL/GenBank/DDBJ whole genome shotgun (WGS) entry which is preliminary data.</text>
</comment>
<dbReference type="EMBL" id="CAJVPT010001453">
    <property type="protein sequence ID" value="CAG8462498.1"/>
    <property type="molecule type" value="Genomic_DNA"/>
</dbReference>
<gene>
    <name evidence="1" type="ORF">ACOLOM_LOCUS1226</name>
</gene>
<evidence type="ECO:0000313" key="2">
    <source>
        <dbReference type="Proteomes" id="UP000789525"/>
    </source>
</evidence>
<name>A0ACA9KAP8_9GLOM</name>
<proteinExistence type="predicted"/>
<keyword evidence="2" id="KW-1185">Reference proteome</keyword>
<accession>A0ACA9KAP8</accession>
<evidence type="ECO:0000313" key="1">
    <source>
        <dbReference type="EMBL" id="CAG8462498.1"/>
    </source>
</evidence>
<reference evidence="1" key="1">
    <citation type="submission" date="2021-06" db="EMBL/GenBank/DDBJ databases">
        <authorList>
            <person name="Kallberg Y."/>
            <person name="Tangrot J."/>
            <person name="Rosling A."/>
        </authorList>
    </citation>
    <scope>NUCLEOTIDE SEQUENCE</scope>
    <source>
        <strain evidence="1">CL356</strain>
    </source>
</reference>
<protein>
    <submittedName>
        <fullName evidence="1">15993_t:CDS:1</fullName>
    </submittedName>
</protein>
<dbReference type="Proteomes" id="UP000789525">
    <property type="component" value="Unassembled WGS sequence"/>
</dbReference>
<sequence length="666" mass="76479">MSHEEIEVLQTIYNNDFTTSNALPVWYGVMVSSNEGQFAESSHSQRQANEMSIVEPQYIQILFNIPLGYPSVPLEIIVVSPLLSIDQSSPNSSPASTDDDNDPVVNDENCPIHLEKILKDRAKELASLEEPAIFEIIELARGWLWNYQQKSSSYQCQQPFSSYWIGEWPNILFDWQIASYSPSRIMGIQFETELKVIEHVEEETGVRIDISRVRDCLRMNLWDVTRTVRSVVKSVNENALENVKEVIEEDVAEKICAICFDTFPPEETTIFVPCGHSTCNDCLTQYLSLKISENQIFSMNCPGAIKCRTLVSPIILGRLLSKQLINKYYSCLGDSFNQLQQHPEIPKTNIHKQSVKKFWWCINPKCNHSISVKLPSLQQNPSLLHCYGCSTTWCSSCELIGGHWPSTCTDHDLYLRTNHTVNLPSRLPQRKPYTDISTKPCPNCRIHISKNGGCMHMTCRMCHYEFCWGCLKEWAYRSHSTLFTCDAENSERENDDGLTMFSVFELDDIQSTPGQFQKRFKGGAVLHSAALKQEQAELDLLLRHYRSGTDTRSIRRLRIEITGLLVQLNYIMKFGSMGFFTKSSRDELELKKAMEIMLRLELGLRTAENLRDQVMRIDRTNVDKGDFEASDETRLQGLREEMEKCKERLGSNIKKMAKILYKMDQI</sequence>
<organism evidence="1 2">
    <name type="scientific">Acaulospora colombiana</name>
    <dbReference type="NCBI Taxonomy" id="27376"/>
    <lineage>
        <taxon>Eukaryota</taxon>
        <taxon>Fungi</taxon>
        <taxon>Fungi incertae sedis</taxon>
        <taxon>Mucoromycota</taxon>
        <taxon>Glomeromycotina</taxon>
        <taxon>Glomeromycetes</taxon>
        <taxon>Diversisporales</taxon>
        <taxon>Acaulosporaceae</taxon>
        <taxon>Acaulospora</taxon>
    </lineage>
</organism>